<organism evidence="1 2">
    <name type="scientific">Aromatoleum anaerobium</name>
    <dbReference type="NCBI Taxonomy" id="182180"/>
    <lineage>
        <taxon>Bacteria</taxon>
        <taxon>Pseudomonadati</taxon>
        <taxon>Pseudomonadota</taxon>
        <taxon>Betaproteobacteria</taxon>
        <taxon>Rhodocyclales</taxon>
        <taxon>Rhodocyclaceae</taxon>
        <taxon>Aromatoleum</taxon>
    </lineage>
</organism>
<dbReference type="Pfam" id="PF06296">
    <property type="entry name" value="RelE"/>
    <property type="match status" value="1"/>
</dbReference>
<dbReference type="Proteomes" id="UP000615989">
    <property type="component" value="Unassembled WGS sequence"/>
</dbReference>
<name>A0ABX1PN16_9RHOO</name>
<evidence type="ECO:0000313" key="1">
    <source>
        <dbReference type="EMBL" id="NMG25263.1"/>
    </source>
</evidence>
<dbReference type="InterPro" id="IPR009387">
    <property type="entry name" value="HigB-2"/>
</dbReference>
<proteinExistence type="predicted"/>
<keyword evidence="2" id="KW-1185">Reference proteome</keyword>
<gene>
    <name evidence="1" type="ORF">GO606_11095</name>
</gene>
<sequence length="114" mass="12635">MQTVAELPEYIRTADKLLSAEERQDIIRYLAEHPKDGDLMEGTGGVRKLRWRRGGQGKSGGVRVIYYFHDDAMPLYLLTLFAKGDRANLSKAERNELAGLTRCAANPGLQAGEG</sequence>
<evidence type="ECO:0000313" key="2">
    <source>
        <dbReference type="Proteomes" id="UP000615989"/>
    </source>
</evidence>
<reference evidence="1" key="1">
    <citation type="submission" date="2019-12" db="EMBL/GenBank/DDBJ databases">
        <title>Comparative genomics gives insights into the taxonomy of the Azoarcus-Aromatoleum group and reveals separate origins of nif in the plant-associated Azoarcus and non-plant-associated Aromatoleum sub-groups.</title>
        <authorList>
            <person name="Lafos M."/>
            <person name="Maluk M."/>
            <person name="Batista M."/>
            <person name="Junghare M."/>
            <person name="Carmona M."/>
            <person name="Faoro H."/>
            <person name="Cruz L.M."/>
            <person name="Battistoni F."/>
            <person name="De Souza E."/>
            <person name="Pedrosa F."/>
            <person name="Chen W.-M."/>
            <person name="Poole P.S."/>
            <person name="Dixon R.A."/>
            <person name="James E.K."/>
        </authorList>
    </citation>
    <scope>NUCLEOTIDE SEQUENCE</scope>
    <source>
        <strain evidence="1">LuFRes1</strain>
    </source>
</reference>
<accession>A0ABX1PN16</accession>
<dbReference type="EMBL" id="WTVG01000028">
    <property type="protein sequence ID" value="NMG25263.1"/>
    <property type="molecule type" value="Genomic_DNA"/>
</dbReference>
<dbReference type="RefSeq" id="WP_169118627.1">
    <property type="nucleotide sequence ID" value="NZ_WTVG02000038.1"/>
</dbReference>
<comment type="caution">
    <text evidence="1">The sequence shown here is derived from an EMBL/GenBank/DDBJ whole genome shotgun (WGS) entry which is preliminary data.</text>
</comment>
<protein>
    <submittedName>
        <fullName evidence="1">Addiction module toxin RelE</fullName>
    </submittedName>
</protein>
<dbReference type="PIRSF" id="PIRSF039032">
    <property type="entry name" value="HigB-2"/>
    <property type="match status" value="1"/>
</dbReference>